<evidence type="ECO:0000256" key="1">
    <source>
        <dbReference type="SAM" id="MobiDB-lite"/>
    </source>
</evidence>
<feature type="region of interest" description="Disordered" evidence="1">
    <location>
        <begin position="1"/>
        <end position="22"/>
    </location>
</feature>
<dbReference type="HOGENOM" id="CLU_2719485_0_0_5"/>
<dbReference type="EMBL" id="CP006986">
    <property type="protein sequence ID" value="AIC26848.1"/>
    <property type="molecule type" value="Genomic_DNA"/>
</dbReference>
<protein>
    <submittedName>
        <fullName evidence="2">Uncharacterized protein</fullName>
    </submittedName>
</protein>
<dbReference type="AlphaFoldDB" id="A0A060HV69"/>
<dbReference type="KEGG" id="rei:IE4771_CH01714"/>
<proteinExistence type="predicted"/>
<organism evidence="2 3">
    <name type="scientific">Rhizobium etli bv. mimosae str. IE4771</name>
    <dbReference type="NCBI Taxonomy" id="1432050"/>
    <lineage>
        <taxon>Bacteria</taxon>
        <taxon>Pseudomonadati</taxon>
        <taxon>Pseudomonadota</taxon>
        <taxon>Alphaproteobacteria</taxon>
        <taxon>Hyphomicrobiales</taxon>
        <taxon>Rhizobiaceae</taxon>
        <taxon>Rhizobium/Agrobacterium group</taxon>
        <taxon>Rhizobium</taxon>
    </lineage>
</organism>
<evidence type="ECO:0000313" key="2">
    <source>
        <dbReference type="EMBL" id="AIC26848.1"/>
    </source>
</evidence>
<feature type="compositionally biased region" description="Basic and acidic residues" evidence="1">
    <location>
        <begin position="1"/>
        <end position="16"/>
    </location>
</feature>
<name>A0A060HV69_RHIET</name>
<gene>
    <name evidence="2" type="ORF">IE4771_CH01714</name>
</gene>
<dbReference type="Proteomes" id="UP000027180">
    <property type="component" value="Chromosome"/>
</dbReference>
<sequence>MHKEELDRVAADERKRLPPSSLTCGNAVGAHVEAKRRTVMAHQGQAETVDMQAANFSRATLAIPFAAARKPA</sequence>
<reference evidence="2 3" key="1">
    <citation type="submission" date="2013-12" db="EMBL/GenBank/DDBJ databases">
        <title>Complete genome sequence of Rhizobium etli bv. mimosae IE4771.</title>
        <authorList>
            <person name="Bustos P."/>
            <person name="Santamaria R.I."/>
            <person name="Lozano L."/>
            <person name="Ormeno-Orrillo E."/>
            <person name="Rogel M.A."/>
            <person name="Romero D."/>
            <person name="Cevallos M.A."/>
            <person name="Martinez-Romero E."/>
            <person name="Gonzalez V."/>
        </authorList>
    </citation>
    <scope>NUCLEOTIDE SEQUENCE [LARGE SCALE GENOMIC DNA]</scope>
    <source>
        <strain evidence="2 3">IE4771</strain>
    </source>
</reference>
<accession>A0A060HV69</accession>
<evidence type="ECO:0000313" key="3">
    <source>
        <dbReference type="Proteomes" id="UP000027180"/>
    </source>
</evidence>